<evidence type="ECO:0000256" key="1">
    <source>
        <dbReference type="SAM" id="MobiDB-lite"/>
    </source>
</evidence>
<dbReference type="GO" id="GO:0016747">
    <property type="term" value="F:acyltransferase activity, transferring groups other than amino-acyl groups"/>
    <property type="evidence" value="ECO:0007669"/>
    <property type="project" value="InterPro"/>
</dbReference>
<dbReference type="PROSITE" id="PS51186">
    <property type="entry name" value="GNAT"/>
    <property type="match status" value="1"/>
</dbReference>
<sequence>MVLATPRLGPDVLGAADELTDAYVDVFTAPPWDGRDAQATRAEFRERLATDAHRPGFRAVLATSDDGRVQGFVTGWTTQAPFRTDRAYGKVSTRLGSERVDELLVGAFEVDELGVRPDVRGTGLGRRLLSALVDTAPGGRAWLLTWSQAHETLAFYRRIGWREPGPLPGHETDVVVFLSPGRPGDPSVVTDGDRHGLDTDRNSRARRGPGS</sequence>
<evidence type="ECO:0000313" key="3">
    <source>
        <dbReference type="EMBL" id="QKW53529.1"/>
    </source>
</evidence>
<dbReference type="Proteomes" id="UP000509303">
    <property type="component" value="Chromosome"/>
</dbReference>
<dbReference type="InterPro" id="IPR000182">
    <property type="entry name" value="GNAT_dom"/>
</dbReference>
<protein>
    <submittedName>
        <fullName evidence="3">GNAT family N-acetyltransferase</fullName>
    </submittedName>
</protein>
<dbReference type="Pfam" id="PF13508">
    <property type="entry name" value="Acetyltransf_7"/>
    <property type="match status" value="1"/>
</dbReference>
<dbReference type="EMBL" id="CP054929">
    <property type="protein sequence ID" value="QKW53529.1"/>
    <property type="molecule type" value="Genomic_DNA"/>
</dbReference>
<feature type="domain" description="N-acetyltransferase" evidence="2">
    <location>
        <begin position="10"/>
        <end position="183"/>
    </location>
</feature>
<keyword evidence="3" id="KW-0808">Transferase</keyword>
<gene>
    <name evidence="3" type="ORF">HUT08_32745</name>
</gene>
<evidence type="ECO:0000313" key="4">
    <source>
        <dbReference type="Proteomes" id="UP000509303"/>
    </source>
</evidence>
<dbReference type="AlphaFoldDB" id="A0A7H8NGA5"/>
<dbReference type="SUPFAM" id="SSF55729">
    <property type="entry name" value="Acyl-CoA N-acyltransferases (Nat)"/>
    <property type="match status" value="1"/>
</dbReference>
<reference evidence="3 4" key="1">
    <citation type="submission" date="2020-06" db="EMBL/GenBank/DDBJ databases">
        <title>Genome mining for natural products.</title>
        <authorList>
            <person name="Zhang B."/>
            <person name="Shi J."/>
            <person name="Ge H."/>
        </authorList>
    </citation>
    <scope>NUCLEOTIDE SEQUENCE [LARGE SCALE GENOMIC DNA]</scope>
    <source>
        <strain evidence="3 4">NA00687</strain>
    </source>
</reference>
<dbReference type="CDD" id="cd04301">
    <property type="entry name" value="NAT_SF"/>
    <property type="match status" value="1"/>
</dbReference>
<keyword evidence="4" id="KW-1185">Reference proteome</keyword>
<accession>A0A7H8NGA5</accession>
<dbReference type="Gene3D" id="3.40.630.30">
    <property type="match status" value="1"/>
</dbReference>
<feature type="region of interest" description="Disordered" evidence="1">
    <location>
        <begin position="179"/>
        <end position="211"/>
    </location>
</feature>
<organism evidence="3 4">
    <name type="scientific">Streptomyces buecherae</name>
    <dbReference type="NCBI Taxonomy" id="2763006"/>
    <lineage>
        <taxon>Bacteria</taxon>
        <taxon>Bacillati</taxon>
        <taxon>Actinomycetota</taxon>
        <taxon>Actinomycetes</taxon>
        <taxon>Kitasatosporales</taxon>
        <taxon>Streptomycetaceae</taxon>
        <taxon>Streptomyces</taxon>
    </lineage>
</organism>
<feature type="compositionally biased region" description="Basic and acidic residues" evidence="1">
    <location>
        <begin position="191"/>
        <end position="203"/>
    </location>
</feature>
<dbReference type="InterPro" id="IPR016181">
    <property type="entry name" value="Acyl_CoA_acyltransferase"/>
</dbReference>
<dbReference type="RefSeq" id="WP_176165235.1">
    <property type="nucleotide sequence ID" value="NZ_CP054929.1"/>
</dbReference>
<name>A0A7H8NGA5_9ACTN</name>
<evidence type="ECO:0000259" key="2">
    <source>
        <dbReference type="PROSITE" id="PS51186"/>
    </source>
</evidence>
<proteinExistence type="predicted"/>